<dbReference type="Pfam" id="PF25164">
    <property type="entry name" value="CoiA_N"/>
    <property type="match status" value="1"/>
</dbReference>
<feature type="coiled-coil region" evidence="1">
    <location>
        <begin position="447"/>
        <end position="482"/>
    </location>
</feature>
<keyword evidence="4" id="KW-1185">Reference proteome</keyword>
<dbReference type="Proteomes" id="UP000561181">
    <property type="component" value="Unassembled WGS sequence"/>
</dbReference>
<evidence type="ECO:0000313" key="3">
    <source>
        <dbReference type="EMBL" id="NMW31217.1"/>
    </source>
</evidence>
<sequence length="612" mass="70465">MSNDWHPTQAIGPDGHRADVQDVANGLKCRCVCFECEQHVIAKQGLKVKWHFAHHAPTNCRPSPESELHFYAKSLLAERLWCWIPEVDANAAEVTKRISARRKFQFAEVKVEKADGNVRPDLLLIAKGGKILHVEIYVRHKVDTIKLEKLRTRGISSIEIDLSKLDWDDRAEWELAILETAPREWLHNVKASEAEREMAVTATRQAEKRAAEIDAEFTRISKVWKAIPKSYSAPSAQLLAEQALARKRGFHSMIAHMPKGAGCFLVAPEFWQSRIVNGFLWDGVAGSTRAFETKEALACVKDLVRPGLNRISTEVAGRMKEEFPEFQPAWHTVHNYLKWLKAHHWMFDKRVVGKNWLPSGSAIHHRKEQETAWDRERERKADMAEWVDYILSNIPNNEHREFDRGSWVDMFVTRYDEDEAPALLEEIHEMVVGGQVLADDLLELPLLAEYERQEQSQAKRRIEKEQRRLAELERSQRESRILSLRQKAELVFGTEAQLWLETGCKHFQDQTPLVVVEASDDGLEQALEELQRLHRQRKDAADRNAAEARQKTMLEKNCAELAELASKRTSDPARANLWCRSSHPKLGGQRPFDFCVDERTLRICKDIMPSKL</sequence>
<accession>A0A848QKT6</accession>
<protein>
    <recommendedName>
        <fullName evidence="2">Competence protein CoiA-like N-terminal domain-containing protein</fullName>
    </recommendedName>
</protein>
<evidence type="ECO:0000256" key="1">
    <source>
        <dbReference type="SAM" id="Coils"/>
    </source>
</evidence>
<evidence type="ECO:0000259" key="2">
    <source>
        <dbReference type="Pfam" id="PF25164"/>
    </source>
</evidence>
<gene>
    <name evidence="3" type="ORF">HKD42_04005</name>
</gene>
<comment type="caution">
    <text evidence="3">The sequence shown here is derived from an EMBL/GenBank/DDBJ whole genome shotgun (WGS) entry which is preliminary data.</text>
</comment>
<feature type="domain" description="Competence protein CoiA-like N-terminal" evidence="2">
    <location>
        <begin position="30"/>
        <end position="61"/>
    </location>
</feature>
<reference evidence="3 4" key="1">
    <citation type="submission" date="2020-04" db="EMBL/GenBank/DDBJ databases">
        <authorList>
            <person name="Liu A."/>
        </authorList>
    </citation>
    <scope>NUCLEOTIDE SEQUENCE [LARGE SCALE GENOMIC DNA]</scope>
    <source>
        <strain evidence="3 4">RZ02</strain>
    </source>
</reference>
<dbReference type="EMBL" id="JABCRE010000002">
    <property type="protein sequence ID" value="NMW31217.1"/>
    <property type="molecule type" value="Genomic_DNA"/>
</dbReference>
<proteinExistence type="predicted"/>
<evidence type="ECO:0000313" key="4">
    <source>
        <dbReference type="Proteomes" id="UP000561181"/>
    </source>
</evidence>
<name>A0A848QKT6_9SPHN</name>
<dbReference type="InterPro" id="IPR057253">
    <property type="entry name" value="CoiA-like_N"/>
</dbReference>
<organism evidence="3 4">
    <name type="scientific">Pontixanthobacter rizhaonensis</name>
    <dbReference type="NCBI Taxonomy" id="2730337"/>
    <lineage>
        <taxon>Bacteria</taxon>
        <taxon>Pseudomonadati</taxon>
        <taxon>Pseudomonadota</taxon>
        <taxon>Alphaproteobacteria</taxon>
        <taxon>Sphingomonadales</taxon>
        <taxon>Erythrobacteraceae</taxon>
        <taxon>Pontixanthobacter</taxon>
    </lineage>
</organism>
<keyword evidence="1" id="KW-0175">Coiled coil</keyword>
<feature type="coiled-coil region" evidence="1">
    <location>
        <begin position="516"/>
        <end position="550"/>
    </location>
</feature>
<dbReference type="AlphaFoldDB" id="A0A848QKT6"/>